<organism evidence="2 3">
    <name type="scientific">Jiulongibacter sediminis</name>
    <dbReference type="NCBI Taxonomy" id="1605367"/>
    <lineage>
        <taxon>Bacteria</taxon>
        <taxon>Pseudomonadati</taxon>
        <taxon>Bacteroidota</taxon>
        <taxon>Cytophagia</taxon>
        <taxon>Cytophagales</taxon>
        <taxon>Leadbetterellaceae</taxon>
        <taxon>Jiulongibacter</taxon>
    </lineage>
</organism>
<accession>A0A0P7BZ72</accession>
<feature type="transmembrane region" description="Helical" evidence="1">
    <location>
        <begin position="30"/>
        <end position="47"/>
    </location>
</feature>
<dbReference type="AlphaFoldDB" id="A0A0P7BZ72"/>
<sequence>MIKTTAIALLVLGVIGLVLGLPGVFGTNLVNISPWALSIGGLIFFLSGTSMLKTRRDTDEIHS</sequence>
<gene>
    <name evidence="2" type="ORF">AFM12_04235</name>
</gene>
<keyword evidence="1" id="KW-0472">Membrane</keyword>
<comment type="caution">
    <text evidence="2">The sequence shown here is derived from an EMBL/GenBank/DDBJ whole genome shotgun (WGS) entry which is preliminary data.</text>
</comment>
<keyword evidence="3" id="KW-1185">Reference proteome</keyword>
<dbReference type="RefSeq" id="WP_055144217.1">
    <property type="nucleotide sequence ID" value="NZ_CAKZPM010000011.1"/>
</dbReference>
<evidence type="ECO:0000313" key="3">
    <source>
        <dbReference type="Proteomes" id="UP000050454"/>
    </source>
</evidence>
<name>A0A0P7BZ72_9BACT</name>
<evidence type="ECO:0000313" key="2">
    <source>
        <dbReference type="EMBL" id="KPM49789.1"/>
    </source>
</evidence>
<dbReference type="OrthoDB" id="1453816at2"/>
<keyword evidence="1" id="KW-1133">Transmembrane helix</keyword>
<dbReference type="EMBL" id="LGTQ01000005">
    <property type="protein sequence ID" value="KPM49789.1"/>
    <property type="molecule type" value="Genomic_DNA"/>
</dbReference>
<proteinExistence type="predicted"/>
<reference evidence="2 3" key="1">
    <citation type="submission" date="2015-07" db="EMBL/GenBank/DDBJ databases">
        <title>The draft genome sequence of Leadbetterella sp. JN14-9.</title>
        <authorList>
            <person name="Liu Y."/>
            <person name="Du J."/>
            <person name="Shao Z."/>
        </authorList>
    </citation>
    <scope>NUCLEOTIDE SEQUENCE [LARGE SCALE GENOMIC DNA]</scope>
    <source>
        <strain evidence="2 3">JN14-9</strain>
    </source>
</reference>
<protein>
    <submittedName>
        <fullName evidence="2">Membrane protein</fullName>
    </submittedName>
</protein>
<dbReference type="Proteomes" id="UP000050454">
    <property type="component" value="Unassembled WGS sequence"/>
</dbReference>
<keyword evidence="1" id="KW-0812">Transmembrane</keyword>
<evidence type="ECO:0000256" key="1">
    <source>
        <dbReference type="SAM" id="Phobius"/>
    </source>
</evidence>
<dbReference type="STRING" id="1605367.AFM12_04235"/>